<dbReference type="InterPro" id="IPR036249">
    <property type="entry name" value="Thioredoxin-like_sf"/>
</dbReference>
<keyword evidence="4 6" id="KW-1133">Transmembrane helix</keyword>
<protein>
    <submittedName>
        <fullName evidence="9">Thiol:disulfide interchange protein DsbD</fullName>
        <ecNumber evidence="9">1.8.1.8</ecNumber>
    </submittedName>
</protein>
<feature type="transmembrane region" description="Helical" evidence="6">
    <location>
        <begin position="416"/>
        <end position="439"/>
    </location>
</feature>
<feature type="domain" description="Cytochrome C biogenesis protein transmembrane" evidence="7">
    <location>
        <begin position="333"/>
        <end position="547"/>
    </location>
</feature>
<keyword evidence="9" id="KW-0560">Oxidoreductase</keyword>
<dbReference type="PANTHER" id="PTHR32234">
    <property type="entry name" value="THIOL:DISULFIDE INTERCHANGE PROTEIN DSBD"/>
    <property type="match status" value="1"/>
</dbReference>
<evidence type="ECO:0000259" key="7">
    <source>
        <dbReference type="Pfam" id="PF02683"/>
    </source>
</evidence>
<feature type="transmembrane region" description="Helical" evidence="6">
    <location>
        <begin position="375"/>
        <end position="396"/>
    </location>
</feature>
<dbReference type="Proteomes" id="UP000051298">
    <property type="component" value="Unassembled WGS sequence"/>
</dbReference>
<evidence type="ECO:0000256" key="2">
    <source>
        <dbReference type="ARBA" id="ARBA00022692"/>
    </source>
</evidence>
<evidence type="ECO:0000256" key="1">
    <source>
        <dbReference type="ARBA" id="ARBA00004141"/>
    </source>
</evidence>
<dbReference type="GO" id="GO:0017004">
    <property type="term" value="P:cytochrome complex assembly"/>
    <property type="evidence" value="ECO:0007669"/>
    <property type="project" value="UniProtKB-KW"/>
</dbReference>
<keyword evidence="2 6" id="KW-0812">Transmembrane</keyword>
<dbReference type="EMBL" id="CYRX01000030">
    <property type="protein sequence ID" value="CUH60817.1"/>
    <property type="molecule type" value="Genomic_DNA"/>
</dbReference>
<evidence type="ECO:0000259" key="8">
    <source>
        <dbReference type="Pfam" id="PF11412"/>
    </source>
</evidence>
<reference evidence="9 10" key="1">
    <citation type="submission" date="2015-09" db="EMBL/GenBank/DDBJ databases">
        <authorList>
            <consortium name="Swine Surveillance"/>
        </authorList>
    </citation>
    <scope>NUCLEOTIDE SEQUENCE [LARGE SCALE GENOMIC DNA]</scope>
    <source>
        <strain evidence="9 10">CECT 5294</strain>
    </source>
</reference>
<dbReference type="GO" id="GO:0047134">
    <property type="term" value="F:protein-disulfide reductase [NAD(P)H] activity"/>
    <property type="evidence" value="ECO:0007669"/>
    <property type="project" value="UniProtKB-EC"/>
</dbReference>
<comment type="subcellular location">
    <subcellularLocation>
        <location evidence="1">Membrane</location>
        <topology evidence="1">Multi-pass membrane protein</topology>
    </subcellularLocation>
</comment>
<feature type="transmembrane region" description="Helical" evidence="6">
    <location>
        <begin position="493"/>
        <end position="515"/>
    </location>
</feature>
<feature type="transmembrane region" description="Helical" evidence="6">
    <location>
        <begin position="527"/>
        <end position="548"/>
    </location>
</feature>
<dbReference type="Pfam" id="PF11412">
    <property type="entry name" value="DsbD_N"/>
    <property type="match status" value="1"/>
</dbReference>
<dbReference type="EC" id="1.8.1.8" evidence="9"/>
<feature type="transmembrane region" description="Helical" evidence="6">
    <location>
        <begin position="460"/>
        <end position="487"/>
    </location>
</feature>
<organism evidence="9 10">
    <name type="scientific">Thalassobacter stenotrophicus</name>
    <dbReference type="NCBI Taxonomy" id="266809"/>
    <lineage>
        <taxon>Bacteria</taxon>
        <taxon>Pseudomonadati</taxon>
        <taxon>Pseudomonadota</taxon>
        <taxon>Alphaproteobacteria</taxon>
        <taxon>Rhodobacterales</taxon>
        <taxon>Roseobacteraceae</taxon>
        <taxon>Thalassobacter</taxon>
    </lineage>
</organism>
<gene>
    <name evidence="9" type="primary">dsbD_1</name>
    <name evidence="9" type="ORF">THS5294_02113</name>
</gene>
<dbReference type="InterPro" id="IPR003834">
    <property type="entry name" value="Cyt_c_assmbl_TM_dom"/>
</dbReference>
<dbReference type="GO" id="GO:0016020">
    <property type="term" value="C:membrane"/>
    <property type="evidence" value="ECO:0007669"/>
    <property type="project" value="UniProtKB-SubCell"/>
</dbReference>
<feature type="domain" description="Thiol:disulfide interchange protein DsbD N-terminal" evidence="8">
    <location>
        <begin position="84"/>
        <end position="188"/>
    </location>
</feature>
<evidence type="ECO:0000256" key="6">
    <source>
        <dbReference type="SAM" id="Phobius"/>
    </source>
</evidence>
<evidence type="ECO:0000256" key="4">
    <source>
        <dbReference type="ARBA" id="ARBA00022989"/>
    </source>
</evidence>
<name>A0A0P1F0Y8_9RHOB</name>
<dbReference type="SUPFAM" id="SSF52833">
    <property type="entry name" value="Thioredoxin-like"/>
    <property type="match status" value="1"/>
</dbReference>
<dbReference type="GO" id="GO:0045454">
    <property type="term" value="P:cell redox homeostasis"/>
    <property type="evidence" value="ECO:0007669"/>
    <property type="project" value="TreeGrafter"/>
</dbReference>
<dbReference type="PANTHER" id="PTHR32234:SF3">
    <property type="entry name" value="SUPPRESSION OF COPPER SENSITIVITY PROTEIN"/>
    <property type="match status" value="1"/>
</dbReference>
<feature type="transmembrane region" description="Helical" evidence="6">
    <location>
        <begin position="582"/>
        <end position="601"/>
    </location>
</feature>
<evidence type="ECO:0000313" key="9">
    <source>
        <dbReference type="EMBL" id="CUH60817.1"/>
    </source>
</evidence>
<proteinExistence type="predicted"/>
<feature type="transmembrane region" description="Helical" evidence="6">
    <location>
        <begin position="554"/>
        <end position="575"/>
    </location>
</feature>
<dbReference type="eggNOG" id="COG4232">
    <property type="taxonomic scope" value="Bacteria"/>
</dbReference>
<sequence>MVDKALPSAVFETKFRVQIQPEPALREGSGSLAKTLSTLRRVLILPALILALSSGSGSAETSAAYQSSPLKAHLITAQDGVSKNTQTLSAGLHLQLNENWKTYWRSPGEVGIPPSVEWSGSENVADVEFMWPSPTRFTAFGIENFGYAGEVVFPLRITLKDPGAPVTLSAQVKLLVCSNVCVPEEFDLSLRLGRGNDIDSTAAGLIGTFSERVPEGAEAGGVSEANAFIDEDLTELIVNLRVDEPLQSPDVFPELGIGVALGKPDIRLGEEDHLLWARLPILSSNTDVTVAPSITVTDGENRAFTVIADRVARRTAPPFELAATTPDMMELLWIAVIALLGGLILNVMPCVLPVLSIKVSSVLKHTDHDTTRVRFGFVAAAAGIMTFMWGLALILWALQTAGLSVGWGLQFQSPLFLAVMIAALLIFSANLFGAFEFALPQGMQTRLADTGGRSGYSADFFTGMFGAVMATPCSAPFLGTAVAFALAGRGVDILIVFTSLGLGLALPYLVIAAFPRLVAFMPKPGRWMLIVKSLMGILLLATAVWLFWVLDGVAGLASVIAVAASSGLAVLILSLPNVQSQFRWSIATASLVLALAAGPLLQQSAPARAGSQSALAWVAFDRSDIAKRVSAGEVVFVDVTADWCLTCKANKTLVIDREPVRSTLDAPGVTPMQADWTRPDARISRYLESFGRYGIPFNAVYGPSAPNGIVLSELLTTEDVMDALAQASGRDVSAKVAGQE</sequence>
<keyword evidence="5 6" id="KW-0472">Membrane</keyword>
<dbReference type="CDD" id="cd02953">
    <property type="entry name" value="DsbDgamma"/>
    <property type="match status" value="1"/>
</dbReference>
<dbReference type="AlphaFoldDB" id="A0A0P1F0Y8"/>
<dbReference type="STRING" id="266809.PM03_15465"/>
<accession>A0A0P1F0Y8</accession>
<feature type="transmembrane region" description="Helical" evidence="6">
    <location>
        <begin position="331"/>
        <end position="355"/>
    </location>
</feature>
<evidence type="ECO:0000313" key="10">
    <source>
        <dbReference type="Proteomes" id="UP000051298"/>
    </source>
</evidence>
<dbReference type="eggNOG" id="COG4233">
    <property type="taxonomic scope" value="Bacteria"/>
</dbReference>
<dbReference type="Pfam" id="PF13899">
    <property type="entry name" value="Thioredoxin_7"/>
    <property type="match status" value="1"/>
</dbReference>
<evidence type="ECO:0000256" key="3">
    <source>
        <dbReference type="ARBA" id="ARBA00022748"/>
    </source>
</evidence>
<keyword evidence="3" id="KW-0201">Cytochrome c-type biogenesis</keyword>
<dbReference type="Gene3D" id="3.40.30.10">
    <property type="entry name" value="Glutaredoxin"/>
    <property type="match status" value="1"/>
</dbReference>
<evidence type="ECO:0000256" key="5">
    <source>
        <dbReference type="ARBA" id="ARBA00023136"/>
    </source>
</evidence>
<dbReference type="Pfam" id="PF02683">
    <property type="entry name" value="DsbD_TM"/>
    <property type="match status" value="1"/>
</dbReference>
<dbReference type="InterPro" id="IPR035671">
    <property type="entry name" value="DsbD_gamma"/>
</dbReference>
<dbReference type="InterPro" id="IPR028250">
    <property type="entry name" value="DsbDN"/>
</dbReference>